<keyword evidence="3" id="KW-1185">Reference proteome</keyword>
<accession>A0ABS1KZB7</accession>
<feature type="signal peptide" evidence="1">
    <location>
        <begin position="1"/>
        <end position="17"/>
    </location>
</feature>
<gene>
    <name evidence="2" type="ORF">JI741_26460</name>
</gene>
<keyword evidence="1" id="KW-0732">Signal</keyword>
<proteinExistence type="predicted"/>
<evidence type="ECO:0000256" key="1">
    <source>
        <dbReference type="SAM" id="SignalP"/>
    </source>
</evidence>
<evidence type="ECO:0000313" key="2">
    <source>
        <dbReference type="EMBL" id="MBL0744805.1"/>
    </source>
</evidence>
<organism evidence="2 3">
    <name type="scientific">Chryseolinea lacunae</name>
    <dbReference type="NCBI Taxonomy" id="2801331"/>
    <lineage>
        <taxon>Bacteria</taxon>
        <taxon>Pseudomonadati</taxon>
        <taxon>Bacteroidota</taxon>
        <taxon>Cytophagia</taxon>
        <taxon>Cytophagales</taxon>
        <taxon>Fulvivirgaceae</taxon>
        <taxon>Chryseolinea</taxon>
    </lineage>
</organism>
<sequence>MKNFVILLFCVALVACGYGQSTEENTKPYCIDFEKAGTMVHVVQRESIGLQYYDAIGMTGILPVVVYNARHDVVSRLALQKTFGLNQYTIALADLGATTINEVFTCETRDDRGHTHRVYIRPTETVKKEIGVDISSDVISLHCYEPGSNTIDFYGAIQSTKGPYRITWFVLDEHQANFLYQPVEQVLEMTGEVPTIRVDKAPDYYVVLFVVDGCGNEGKQMVHVICDKDKRKIDTVFLEAIPDVIDRTIRKSK</sequence>
<dbReference type="PROSITE" id="PS51257">
    <property type="entry name" value="PROKAR_LIPOPROTEIN"/>
    <property type="match status" value="1"/>
</dbReference>
<name>A0ABS1KZB7_9BACT</name>
<reference evidence="2 3" key="1">
    <citation type="submission" date="2021-01" db="EMBL/GenBank/DDBJ databases">
        <title>Chryseolinea sp. Jin1 Genome sequencing and assembly.</title>
        <authorList>
            <person name="Kim I."/>
        </authorList>
    </citation>
    <scope>NUCLEOTIDE SEQUENCE [LARGE SCALE GENOMIC DNA]</scope>
    <source>
        <strain evidence="2 3">Jin1</strain>
    </source>
</reference>
<feature type="chain" id="PRO_5047407264" evidence="1">
    <location>
        <begin position="18"/>
        <end position="253"/>
    </location>
</feature>
<protein>
    <submittedName>
        <fullName evidence="2">Uncharacterized protein</fullName>
    </submittedName>
</protein>
<evidence type="ECO:0000313" key="3">
    <source>
        <dbReference type="Proteomes" id="UP000613030"/>
    </source>
</evidence>
<dbReference type="EMBL" id="JAERRB010000012">
    <property type="protein sequence ID" value="MBL0744805.1"/>
    <property type="molecule type" value="Genomic_DNA"/>
</dbReference>
<dbReference type="RefSeq" id="WP_202014703.1">
    <property type="nucleotide sequence ID" value="NZ_JAERRB010000012.1"/>
</dbReference>
<comment type="caution">
    <text evidence="2">The sequence shown here is derived from an EMBL/GenBank/DDBJ whole genome shotgun (WGS) entry which is preliminary data.</text>
</comment>
<dbReference type="Proteomes" id="UP000613030">
    <property type="component" value="Unassembled WGS sequence"/>
</dbReference>